<dbReference type="EMBL" id="JAIVFP010000001">
    <property type="protein sequence ID" value="MCI4682000.1"/>
    <property type="molecule type" value="Genomic_DNA"/>
</dbReference>
<organism evidence="1 2">
    <name type="scientific">Candidatus Rhodoblastus alkanivorans</name>
    <dbReference type="NCBI Taxonomy" id="2954117"/>
    <lineage>
        <taxon>Bacteria</taxon>
        <taxon>Pseudomonadati</taxon>
        <taxon>Pseudomonadota</taxon>
        <taxon>Alphaproteobacteria</taxon>
        <taxon>Hyphomicrobiales</taxon>
        <taxon>Rhodoblastaceae</taxon>
        <taxon>Rhodoblastus</taxon>
    </lineage>
</organism>
<keyword evidence="1" id="KW-0238">DNA-binding</keyword>
<gene>
    <name evidence="1" type="ORF">K2U94_04350</name>
</gene>
<dbReference type="GO" id="GO:0003677">
    <property type="term" value="F:DNA binding"/>
    <property type="evidence" value="ECO:0007669"/>
    <property type="project" value="UniProtKB-KW"/>
</dbReference>
<evidence type="ECO:0000313" key="1">
    <source>
        <dbReference type="EMBL" id="MCI4682000.1"/>
    </source>
</evidence>
<dbReference type="Gene3D" id="3.90.1150.30">
    <property type="match status" value="1"/>
</dbReference>
<accession>A0ABS9Z2U7</accession>
<proteinExistence type="predicted"/>
<dbReference type="InterPro" id="IPR038056">
    <property type="entry name" value="YjbR-like_sf"/>
</dbReference>
<dbReference type="PANTHER" id="PTHR35145">
    <property type="entry name" value="CYTOPLASMIC PROTEIN-RELATED"/>
    <property type="match status" value="1"/>
</dbReference>
<dbReference type="RefSeq" id="WP_243066034.1">
    <property type="nucleotide sequence ID" value="NZ_JAIVFK010000029.1"/>
</dbReference>
<name>A0ABS9Z2U7_9HYPH</name>
<reference evidence="1" key="1">
    <citation type="journal article" date="2022" name="ISME J.">
        <title>Identification of active gaseous-alkane degraders at natural gas seeps.</title>
        <authorList>
            <person name="Farhan Ul Haque M."/>
            <person name="Hernandez M."/>
            <person name="Crombie A.T."/>
            <person name="Murrell J.C."/>
        </authorList>
    </citation>
    <scope>NUCLEOTIDE SEQUENCE</scope>
    <source>
        <strain evidence="1">PC2</strain>
    </source>
</reference>
<dbReference type="InterPro" id="IPR058532">
    <property type="entry name" value="YjbR/MT2646/Rv2570-like"/>
</dbReference>
<protein>
    <submittedName>
        <fullName evidence="1">MmcQ/YjbR family DNA-binding protein</fullName>
    </submittedName>
</protein>
<dbReference type="Pfam" id="PF04237">
    <property type="entry name" value="YjbR"/>
    <property type="match status" value="1"/>
</dbReference>
<keyword evidence="2" id="KW-1185">Reference proteome</keyword>
<dbReference type="InterPro" id="IPR007351">
    <property type="entry name" value="YjbR"/>
</dbReference>
<dbReference type="PANTHER" id="PTHR35145:SF1">
    <property type="entry name" value="CYTOPLASMIC PROTEIN"/>
    <property type="match status" value="1"/>
</dbReference>
<dbReference type="Proteomes" id="UP001139104">
    <property type="component" value="Unassembled WGS sequence"/>
</dbReference>
<sequence length="122" mass="13274">MTYDEYNAFCASLPATTHVVQWGGHHVWKVGGKVFCIGGGTEEAPAFSFKASEIAFMVLPERPGFRPAPYLASRGLKWIQAQGFDVDGEELRDLIRASYVLVAAGLSRKKRLELGLDNAAGS</sequence>
<dbReference type="SUPFAM" id="SSF142906">
    <property type="entry name" value="YjbR-like"/>
    <property type="match status" value="1"/>
</dbReference>
<comment type="caution">
    <text evidence="1">The sequence shown here is derived from an EMBL/GenBank/DDBJ whole genome shotgun (WGS) entry which is preliminary data.</text>
</comment>
<evidence type="ECO:0000313" key="2">
    <source>
        <dbReference type="Proteomes" id="UP001139104"/>
    </source>
</evidence>